<evidence type="ECO:0000256" key="1">
    <source>
        <dbReference type="SAM" id="MobiDB-lite"/>
    </source>
</evidence>
<keyword evidence="4" id="KW-1185">Reference proteome</keyword>
<feature type="compositionally biased region" description="Low complexity" evidence="1">
    <location>
        <begin position="687"/>
        <end position="702"/>
    </location>
</feature>
<dbReference type="InterPro" id="IPR015655">
    <property type="entry name" value="PP2C"/>
</dbReference>
<dbReference type="AlphaFoldDB" id="A0A2P6VRJ2"/>
<protein>
    <submittedName>
        <fullName evidence="3">Phosphatase 2C 15 isoform X1</fullName>
    </submittedName>
</protein>
<comment type="caution">
    <text evidence="3">The sequence shown here is derived from an EMBL/GenBank/DDBJ whole genome shotgun (WGS) entry which is preliminary data.</text>
</comment>
<feature type="compositionally biased region" description="Low complexity" evidence="1">
    <location>
        <begin position="634"/>
        <end position="653"/>
    </location>
</feature>
<dbReference type="SUPFAM" id="SSF81606">
    <property type="entry name" value="PP2C-like"/>
    <property type="match status" value="1"/>
</dbReference>
<evidence type="ECO:0000313" key="3">
    <source>
        <dbReference type="EMBL" id="PSC76687.1"/>
    </source>
</evidence>
<dbReference type="Gene3D" id="3.60.40.10">
    <property type="entry name" value="PPM-type phosphatase domain"/>
    <property type="match status" value="1"/>
</dbReference>
<dbReference type="CDD" id="cd00143">
    <property type="entry name" value="PP2Cc"/>
    <property type="match status" value="1"/>
</dbReference>
<accession>A0A2P6VRJ2</accession>
<dbReference type="OrthoDB" id="10264738at2759"/>
<feature type="compositionally biased region" description="Polar residues" evidence="1">
    <location>
        <begin position="744"/>
        <end position="755"/>
    </location>
</feature>
<sequence length="764" mass="77243">MSVVDGLGPGACCHPEVLYNSAASILKDEDVLLVEHQRPWPGAGGGGEPSIAEHSTASGGSARCSCCGSNTDEYSVFAVFDGHNGVAAARLAADSLLAVMEPRLPHGPPPSPQSPGFLPWREDVQLALVETLAELNKMFAMKGILAGCTATLVLQVGWLLTCANLGDSRALLDIGLESHMLTVDHRVATHKGERRRVEAMGNTIAPIDFSGSGPASRVDNGVGPLRIWPGGLCLSRAIGDFDVGDAVIPFPHVMQVMVPPTGGRMLVASDGVWDAYEKMTRMNSMLRSWTLDSSPQRLIQSIVRAYGGLRDDTSLVIADILPPGGKSFPECATAVAQRAKAAGQAASAGGGGGGCGCFGCAPSSPTPVAAPVAPVQAAQPVAALEVLADVDVAAVMGLMPGSNQAVPGWYDEYVGEHLFTLAADAMEGWREAHERRTGRRPATPPLESSVRAARAAKAALAGEREALIDSEGAAWAPAPGGGMPRTASMFFAGAVAEGEGDYAERFGHYKGVTPESLASGSPGNSMHLAASLGTSPGGSAHSTRSGGYRYADASVRAANRFAGDASVRAGGAYLAGSANGGSGAQRTFRQDPSIRQGTAYFAGSGAPRQKDNPSIQQGGISDSAGSAGSGGTAGMLATSMAGEEAGSSGAAESPVEEGRQRGGRGAASAALAAAFGQDDGAPKNGRAAPENSSSSGSAATSAPIPVPRSVAFGAVTVLGGASLVKPPAGGADALADSPMDHTSLLRQQSSGNSNAVGMESIAEA</sequence>
<feature type="domain" description="PPM-type phosphatase" evidence="2">
    <location>
        <begin position="50"/>
        <end position="320"/>
    </location>
</feature>
<dbReference type="InterPro" id="IPR001932">
    <property type="entry name" value="PPM-type_phosphatase-like_dom"/>
</dbReference>
<organism evidence="3 4">
    <name type="scientific">Micractinium conductrix</name>
    <dbReference type="NCBI Taxonomy" id="554055"/>
    <lineage>
        <taxon>Eukaryota</taxon>
        <taxon>Viridiplantae</taxon>
        <taxon>Chlorophyta</taxon>
        <taxon>core chlorophytes</taxon>
        <taxon>Trebouxiophyceae</taxon>
        <taxon>Chlorellales</taxon>
        <taxon>Chlorellaceae</taxon>
        <taxon>Chlorella clade</taxon>
        <taxon>Micractinium</taxon>
    </lineage>
</organism>
<dbReference type="GO" id="GO:0004722">
    <property type="term" value="F:protein serine/threonine phosphatase activity"/>
    <property type="evidence" value="ECO:0007669"/>
    <property type="project" value="InterPro"/>
</dbReference>
<gene>
    <name evidence="3" type="primary">g548</name>
    <name evidence="3" type="ORF">C2E20_0548</name>
</gene>
<dbReference type="Pfam" id="PF00481">
    <property type="entry name" value="PP2C"/>
    <property type="match status" value="1"/>
</dbReference>
<dbReference type="InterPro" id="IPR036457">
    <property type="entry name" value="PPM-type-like_dom_sf"/>
</dbReference>
<feature type="region of interest" description="Disordered" evidence="1">
    <location>
        <begin position="726"/>
        <end position="764"/>
    </location>
</feature>
<dbReference type="Proteomes" id="UP000239649">
    <property type="component" value="Unassembled WGS sequence"/>
</dbReference>
<feature type="compositionally biased region" description="Low complexity" evidence="1">
    <location>
        <begin position="614"/>
        <end position="626"/>
    </location>
</feature>
<dbReference type="STRING" id="554055.A0A2P6VRJ2"/>
<dbReference type="PANTHER" id="PTHR47992">
    <property type="entry name" value="PROTEIN PHOSPHATASE"/>
    <property type="match status" value="1"/>
</dbReference>
<dbReference type="EMBL" id="LHPF02000001">
    <property type="protein sequence ID" value="PSC76687.1"/>
    <property type="molecule type" value="Genomic_DNA"/>
</dbReference>
<dbReference type="SMART" id="SM00332">
    <property type="entry name" value="PP2Cc"/>
    <property type="match status" value="1"/>
</dbReference>
<feature type="compositionally biased region" description="Low complexity" evidence="1">
    <location>
        <begin position="666"/>
        <end position="679"/>
    </location>
</feature>
<dbReference type="PROSITE" id="PS51746">
    <property type="entry name" value="PPM_2"/>
    <property type="match status" value="1"/>
</dbReference>
<proteinExistence type="predicted"/>
<name>A0A2P6VRJ2_9CHLO</name>
<evidence type="ECO:0000313" key="4">
    <source>
        <dbReference type="Proteomes" id="UP000239649"/>
    </source>
</evidence>
<feature type="region of interest" description="Disordered" evidence="1">
    <location>
        <begin position="598"/>
        <end position="704"/>
    </location>
</feature>
<reference evidence="3 4" key="1">
    <citation type="journal article" date="2018" name="Plant J.">
        <title>Genome sequences of Chlorella sorokiniana UTEX 1602 and Micractinium conductrix SAG 241.80: implications to maltose excretion by a green alga.</title>
        <authorList>
            <person name="Arriola M.B."/>
            <person name="Velmurugan N."/>
            <person name="Zhang Y."/>
            <person name="Plunkett M.H."/>
            <person name="Hondzo H."/>
            <person name="Barney B.M."/>
        </authorList>
    </citation>
    <scope>NUCLEOTIDE SEQUENCE [LARGE SCALE GENOMIC DNA]</scope>
    <source>
        <strain evidence="3 4">SAG 241.80</strain>
    </source>
</reference>
<evidence type="ECO:0000259" key="2">
    <source>
        <dbReference type="PROSITE" id="PS51746"/>
    </source>
</evidence>